<keyword evidence="1" id="KW-0732">Signal</keyword>
<evidence type="ECO:0000313" key="2">
    <source>
        <dbReference type="EMBL" id="MBW73972.1"/>
    </source>
</evidence>
<dbReference type="AlphaFoldDB" id="A0A2M4D8R7"/>
<sequence length="87" mass="10005">MYCLPLIRLFSIIDFLSSSLLRNALCSSNCFCKLLESPFMDPNPIDVSSVFFRMTHSVNSRVESNNAFQCSEFDSKRFLIAALRELR</sequence>
<dbReference type="EMBL" id="GGFL01009794">
    <property type="protein sequence ID" value="MBW73972.1"/>
    <property type="molecule type" value="Transcribed_RNA"/>
</dbReference>
<evidence type="ECO:0000256" key="1">
    <source>
        <dbReference type="SAM" id="SignalP"/>
    </source>
</evidence>
<proteinExistence type="predicted"/>
<name>A0A2M4D8R7_ANODA</name>
<feature type="signal peptide" evidence="1">
    <location>
        <begin position="1"/>
        <end position="18"/>
    </location>
</feature>
<organism evidence="2">
    <name type="scientific">Anopheles darlingi</name>
    <name type="common">Mosquito</name>
    <dbReference type="NCBI Taxonomy" id="43151"/>
    <lineage>
        <taxon>Eukaryota</taxon>
        <taxon>Metazoa</taxon>
        <taxon>Ecdysozoa</taxon>
        <taxon>Arthropoda</taxon>
        <taxon>Hexapoda</taxon>
        <taxon>Insecta</taxon>
        <taxon>Pterygota</taxon>
        <taxon>Neoptera</taxon>
        <taxon>Endopterygota</taxon>
        <taxon>Diptera</taxon>
        <taxon>Nematocera</taxon>
        <taxon>Culicoidea</taxon>
        <taxon>Culicidae</taxon>
        <taxon>Anophelinae</taxon>
        <taxon>Anopheles</taxon>
    </lineage>
</organism>
<feature type="chain" id="PRO_5014902042" evidence="1">
    <location>
        <begin position="19"/>
        <end position="87"/>
    </location>
</feature>
<protein>
    <submittedName>
        <fullName evidence="2">Putative secreted protein</fullName>
    </submittedName>
</protein>
<reference evidence="2" key="1">
    <citation type="submission" date="2018-01" db="EMBL/GenBank/DDBJ databases">
        <title>An insight into the sialome of Amazonian anophelines.</title>
        <authorList>
            <person name="Ribeiro J.M."/>
            <person name="Scarpassa V."/>
            <person name="Calvo E."/>
        </authorList>
    </citation>
    <scope>NUCLEOTIDE SEQUENCE</scope>
</reference>
<accession>A0A2M4D8R7</accession>